<organism evidence="1">
    <name type="scientific">uncultured Solirubrobacteraceae bacterium</name>
    <dbReference type="NCBI Taxonomy" id="1162706"/>
    <lineage>
        <taxon>Bacteria</taxon>
        <taxon>Bacillati</taxon>
        <taxon>Actinomycetota</taxon>
        <taxon>Thermoleophilia</taxon>
        <taxon>Solirubrobacterales</taxon>
        <taxon>Solirubrobacteraceae</taxon>
        <taxon>environmental samples</taxon>
    </lineage>
</organism>
<dbReference type="Gene3D" id="1.10.10.10">
    <property type="entry name" value="Winged helix-like DNA-binding domain superfamily/Winged helix DNA-binding domain"/>
    <property type="match status" value="1"/>
</dbReference>
<protein>
    <recommendedName>
        <fullName evidence="2">RNA polymerase sigma factor 70 region 4 type 2 domain-containing protein</fullName>
    </recommendedName>
</protein>
<dbReference type="Pfam" id="PF13384">
    <property type="entry name" value="HTH_23"/>
    <property type="match status" value="1"/>
</dbReference>
<dbReference type="AlphaFoldDB" id="A0A6J4SY29"/>
<dbReference type="EMBL" id="CADCVT010000237">
    <property type="protein sequence ID" value="CAA9508174.1"/>
    <property type="molecule type" value="Genomic_DNA"/>
</dbReference>
<reference evidence="1" key="1">
    <citation type="submission" date="2020-02" db="EMBL/GenBank/DDBJ databases">
        <authorList>
            <person name="Meier V. D."/>
        </authorList>
    </citation>
    <scope>NUCLEOTIDE SEQUENCE</scope>
    <source>
        <strain evidence="1">AVDCRST_MAG85</strain>
    </source>
</reference>
<evidence type="ECO:0008006" key="2">
    <source>
        <dbReference type="Google" id="ProtNLM"/>
    </source>
</evidence>
<proteinExistence type="predicted"/>
<evidence type="ECO:0000313" key="1">
    <source>
        <dbReference type="EMBL" id="CAA9508174.1"/>
    </source>
</evidence>
<accession>A0A6J4SY29</accession>
<name>A0A6J4SY29_9ACTN</name>
<gene>
    <name evidence="1" type="ORF">AVDCRST_MAG85-2173</name>
</gene>
<sequence>METLIATTDPAEGLAAVVRLRELADRLEREHVDRAVRAGWSLVQIAEVLGVSRQAVQKKHAKRLKADGVELRGGRRA</sequence>
<dbReference type="InterPro" id="IPR036388">
    <property type="entry name" value="WH-like_DNA-bd_sf"/>
</dbReference>